<dbReference type="Proteomes" id="UP000061432">
    <property type="component" value="Chromosome"/>
</dbReference>
<evidence type="ECO:0000256" key="2">
    <source>
        <dbReference type="ARBA" id="ARBA00022649"/>
    </source>
</evidence>
<sequence>MKPRYLLDTNVIIALRRRRPRSVVARLTALRIGEAVMSPVTYGELCFGAEKSADRDNAFAVLARLVAVVPIEIAEPQETGRRYGEIRATLGRQGQLIGNNDVWIAAHALAANLTLVTGNVGEFSRVPGLVIEDWAAQ</sequence>
<dbReference type="InterPro" id="IPR029060">
    <property type="entry name" value="PIN-like_dom_sf"/>
</dbReference>
<dbReference type="InterPro" id="IPR022907">
    <property type="entry name" value="VapC_family"/>
</dbReference>
<evidence type="ECO:0000256" key="1">
    <source>
        <dbReference type="ARBA" id="ARBA00001946"/>
    </source>
</evidence>
<protein>
    <recommendedName>
        <fullName evidence="8">Ribonuclease VapC</fullName>
        <shortName evidence="8">RNase VapC</shortName>
        <ecNumber evidence="8">3.1.-.-</ecNumber>
    </recommendedName>
    <alternativeName>
        <fullName evidence="8">Toxin VapC</fullName>
    </alternativeName>
</protein>
<dbReference type="GO" id="GO:0090729">
    <property type="term" value="F:toxin activity"/>
    <property type="evidence" value="ECO:0007669"/>
    <property type="project" value="UniProtKB-KW"/>
</dbReference>
<comment type="similarity">
    <text evidence="7 8">Belongs to the PINc/VapC protein family.</text>
</comment>
<feature type="domain" description="PIN" evidence="9">
    <location>
        <begin position="5"/>
        <end position="127"/>
    </location>
</feature>
<gene>
    <name evidence="8 10" type="primary">vapC</name>
    <name evidence="10" type="ORF">Maq22A_c16545</name>
</gene>
<feature type="binding site" evidence="8">
    <location>
        <position position="8"/>
    </location>
    <ligand>
        <name>Mg(2+)</name>
        <dbReference type="ChEBI" id="CHEBI:18420"/>
    </ligand>
</feature>
<dbReference type="InterPro" id="IPR002716">
    <property type="entry name" value="PIN_dom"/>
</dbReference>
<dbReference type="PANTHER" id="PTHR33653">
    <property type="entry name" value="RIBONUCLEASE VAPC2"/>
    <property type="match status" value="1"/>
</dbReference>
<dbReference type="Pfam" id="PF01850">
    <property type="entry name" value="PIN"/>
    <property type="match status" value="1"/>
</dbReference>
<dbReference type="EC" id="3.1.-.-" evidence="8"/>
<evidence type="ECO:0000256" key="8">
    <source>
        <dbReference type="HAMAP-Rule" id="MF_00265"/>
    </source>
</evidence>
<reference evidence="11" key="2">
    <citation type="submission" date="2015-01" db="EMBL/GenBank/DDBJ databases">
        <title>Complete genome sequence of Methylobacterium aquaticum strain 22A.</title>
        <authorList>
            <person name="Tani A."/>
            <person name="Ogura Y."/>
            <person name="Hayashi T."/>
        </authorList>
    </citation>
    <scope>NUCLEOTIDE SEQUENCE [LARGE SCALE GENOMIC DNA]</scope>
    <source>
        <strain evidence="11">MA-22A</strain>
    </source>
</reference>
<evidence type="ECO:0000256" key="5">
    <source>
        <dbReference type="ARBA" id="ARBA00022801"/>
    </source>
</evidence>
<dbReference type="EMBL" id="AP014704">
    <property type="protein sequence ID" value="BAQ46438.1"/>
    <property type="molecule type" value="Genomic_DNA"/>
</dbReference>
<evidence type="ECO:0000313" key="11">
    <source>
        <dbReference type="Proteomes" id="UP000061432"/>
    </source>
</evidence>
<dbReference type="KEGG" id="maqu:Maq22A_c16545"/>
<evidence type="ECO:0000256" key="7">
    <source>
        <dbReference type="ARBA" id="ARBA00038093"/>
    </source>
</evidence>
<dbReference type="GO" id="GO:0016787">
    <property type="term" value="F:hydrolase activity"/>
    <property type="evidence" value="ECO:0007669"/>
    <property type="project" value="UniProtKB-KW"/>
</dbReference>
<comment type="cofactor">
    <cofactor evidence="1 8">
        <name>Mg(2+)</name>
        <dbReference type="ChEBI" id="CHEBI:18420"/>
    </cofactor>
</comment>
<dbReference type="RefSeq" id="WP_060847569.1">
    <property type="nucleotide sequence ID" value="NZ_AP014704.1"/>
</dbReference>
<dbReference type="STRING" id="270351.Maq22A_c16545"/>
<dbReference type="CDD" id="cd18735">
    <property type="entry name" value="PIN_HiVapC1-like"/>
    <property type="match status" value="1"/>
</dbReference>
<keyword evidence="5 8" id="KW-0378">Hydrolase</keyword>
<proteinExistence type="inferred from homology"/>
<evidence type="ECO:0000313" key="10">
    <source>
        <dbReference type="EMBL" id="BAQ46438.1"/>
    </source>
</evidence>
<comment type="function">
    <text evidence="8">Toxic component of a toxin-antitoxin (TA) system. An RNase.</text>
</comment>
<dbReference type="GO" id="GO:0004540">
    <property type="term" value="F:RNA nuclease activity"/>
    <property type="evidence" value="ECO:0007669"/>
    <property type="project" value="InterPro"/>
</dbReference>
<feature type="binding site" evidence="8">
    <location>
        <position position="101"/>
    </location>
    <ligand>
        <name>Mg(2+)</name>
        <dbReference type="ChEBI" id="CHEBI:18420"/>
    </ligand>
</feature>
<accession>A0A0C6FD17</accession>
<evidence type="ECO:0000259" key="9">
    <source>
        <dbReference type="Pfam" id="PF01850"/>
    </source>
</evidence>
<keyword evidence="6 8" id="KW-0460">Magnesium</keyword>
<dbReference type="PANTHER" id="PTHR33653:SF1">
    <property type="entry name" value="RIBONUCLEASE VAPC2"/>
    <property type="match status" value="1"/>
</dbReference>
<dbReference type="Gene3D" id="3.40.50.1010">
    <property type="entry name" value="5'-nuclease"/>
    <property type="match status" value="1"/>
</dbReference>
<dbReference type="InterPro" id="IPR050556">
    <property type="entry name" value="Type_II_TA_system_RNase"/>
</dbReference>
<dbReference type="AlphaFoldDB" id="A0A0C6FD17"/>
<organism evidence="10 11">
    <name type="scientific">Methylobacterium aquaticum</name>
    <dbReference type="NCBI Taxonomy" id="270351"/>
    <lineage>
        <taxon>Bacteria</taxon>
        <taxon>Pseudomonadati</taxon>
        <taxon>Pseudomonadota</taxon>
        <taxon>Alphaproteobacteria</taxon>
        <taxon>Hyphomicrobiales</taxon>
        <taxon>Methylobacteriaceae</taxon>
        <taxon>Methylobacterium</taxon>
    </lineage>
</organism>
<keyword evidence="3 8" id="KW-0540">Nuclease</keyword>
<dbReference type="PATRIC" id="fig|270351.10.peg.3183"/>
<keyword evidence="8" id="KW-0800">Toxin</keyword>
<dbReference type="OrthoDB" id="9796690at2"/>
<name>A0A0C6FD17_9HYPH</name>
<dbReference type="HAMAP" id="MF_00265">
    <property type="entry name" value="VapC_Nob1"/>
    <property type="match status" value="1"/>
</dbReference>
<evidence type="ECO:0000256" key="4">
    <source>
        <dbReference type="ARBA" id="ARBA00022723"/>
    </source>
</evidence>
<reference evidence="10 11" key="1">
    <citation type="journal article" date="2015" name="Genome Announc.">
        <title>Complete Genome Sequence of Methylobacterium aquaticum Strain 22A, Isolated from Racomitrium japonicum Moss.</title>
        <authorList>
            <person name="Tani A."/>
            <person name="Ogura Y."/>
            <person name="Hayashi T."/>
            <person name="Kimbara K."/>
        </authorList>
    </citation>
    <scope>NUCLEOTIDE SEQUENCE [LARGE SCALE GENOMIC DNA]</scope>
    <source>
        <strain evidence="10 11">MA-22A</strain>
    </source>
</reference>
<keyword evidence="2 8" id="KW-1277">Toxin-antitoxin system</keyword>
<keyword evidence="4 8" id="KW-0479">Metal-binding</keyword>
<dbReference type="GO" id="GO:0000287">
    <property type="term" value="F:magnesium ion binding"/>
    <property type="evidence" value="ECO:0007669"/>
    <property type="project" value="UniProtKB-UniRule"/>
</dbReference>
<dbReference type="SUPFAM" id="SSF88723">
    <property type="entry name" value="PIN domain-like"/>
    <property type="match status" value="1"/>
</dbReference>
<evidence type="ECO:0000256" key="6">
    <source>
        <dbReference type="ARBA" id="ARBA00022842"/>
    </source>
</evidence>
<evidence type="ECO:0000256" key="3">
    <source>
        <dbReference type="ARBA" id="ARBA00022722"/>
    </source>
</evidence>